<comment type="catalytic activity">
    <reaction evidence="7 10">
        <text>Hydrolysis of (1-&gt;2)-alpha-D-(4-O-methyl)glucuronosyl links in the main chain of hardwood xylans.</text>
        <dbReference type="EC" id="3.2.1.131"/>
    </reaction>
</comment>
<dbReference type="PANTHER" id="PTHR39207">
    <property type="entry name" value="ALPHA-GLUCURONIDASE A"/>
    <property type="match status" value="1"/>
</dbReference>
<dbReference type="InterPro" id="IPR037054">
    <property type="entry name" value="A-glucoronidase_C_sf"/>
</dbReference>
<dbReference type="Gene3D" id="3.30.379.10">
    <property type="entry name" value="Chitobiase/beta-hexosaminidase domain 2-like"/>
    <property type="match status" value="1"/>
</dbReference>
<dbReference type="Gene3D" id="3.90.1330.10">
    <property type="entry name" value="Alpha-glucuronidase, C-terminal domain"/>
    <property type="match status" value="1"/>
</dbReference>
<gene>
    <name evidence="14" type="ORF">EDC14_10661</name>
</gene>
<dbReference type="RefSeq" id="WP_132018137.1">
    <property type="nucleotide sequence ID" value="NZ_SLUN01000066.1"/>
</dbReference>
<evidence type="ECO:0000313" key="15">
    <source>
        <dbReference type="Proteomes" id="UP000295008"/>
    </source>
</evidence>
<dbReference type="FunFam" id="3.20.20.80:FF:000096">
    <property type="entry name" value="Xylan alpha-1,2-glucuronidase"/>
    <property type="match status" value="1"/>
</dbReference>
<evidence type="ECO:0000256" key="6">
    <source>
        <dbReference type="ARBA" id="ARBA00023326"/>
    </source>
</evidence>
<feature type="domain" description="Alpha glucuronidase N-terminal" evidence="11">
    <location>
        <begin position="12"/>
        <end position="133"/>
    </location>
</feature>
<dbReference type="InterPro" id="IPR029018">
    <property type="entry name" value="Hex-like_dom2"/>
</dbReference>
<dbReference type="Pfam" id="PF07477">
    <property type="entry name" value="Glyco_hydro_67C"/>
    <property type="match status" value="1"/>
</dbReference>
<keyword evidence="2 8" id="KW-0858">Xylan degradation</keyword>
<feature type="active site" description="Proton acceptor" evidence="9">
    <location>
        <position position="375"/>
    </location>
</feature>
<sequence length="689" mass="78719">MNALIRDAGYRCWLRYEQIRDEKLLEEYRTWCASVVFRPGTPVLCSAKEELIGAIKSLLAVEVALSASPNRDKFIMVGKIGSHSVIDCETGGIEAERLGSQGFVVKTVKKPEYQFILIAAGSDQGILYGVFHFLRLLQMQREIGNLNIHEAPVNPLRMIDHWDNLDGTVERGYAGKSIFYEQNHLRDTGHRIRDYARLLASLGINAVVINNVNVHREETGLIRGRLSMVVKMAGIFRNYGMKVFLSINFAAPIELGDFATADPLDGEVKEWWRKQVQEIYRRIPDFGGFLVKADSEHRPGPFTYHRNHAEGANMLAEVLKPFGGLLIWRCFVYNCTQDWRDQTTDRAKAAYDNFQPLDDLFQENVILQIKNGPMDFQVREPVSPLFGGMERTNQMIELQITQEYTGQQRHLCYLVPQWKEILDFDTYARGEGSTVKKIVSGGLFQRKNAGFAGVANIGDDPNWTGHDLAQANLYGFGRLAWNPDLTAAELAEEWIRMSFSNDQTVIDAISSMLHTSWQIYESYTAPLGIGWMVNPNYHYGPNVDGYEYSRWGTYHRADSKGIGIDRTVKSGTGFAGQYQAKNALMYESSASCPEELLLFFHHVPYFQRLKSGETVIQHIYNTHFDGVEKVTELKEKWLQLQNLIGDERFARVLARLDEQLEHAKEWRDVINSYFYRKTGIPDELGRKIF</sequence>
<evidence type="ECO:0000313" key="14">
    <source>
        <dbReference type="EMBL" id="TCL54225.1"/>
    </source>
</evidence>
<evidence type="ECO:0000256" key="9">
    <source>
        <dbReference type="PIRSR" id="PIRSR029900-1"/>
    </source>
</evidence>
<evidence type="ECO:0000259" key="11">
    <source>
        <dbReference type="Pfam" id="PF03648"/>
    </source>
</evidence>
<dbReference type="SUPFAM" id="SSF55545">
    <property type="entry name" value="beta-N-acetylhexosaminidase-like domain"/>
    <property type="match status" value="1"/>
</dbReference>
<reference evidence="14 15" key="1">
    <citation type="submission" date="2019-03" db="EMBL/GenBank/DDBJ databases">
        <title>Genomic Encyclopedia of Type Strains, Phase IV (KMG-IV): sequencing the most valuable type-strain genomes for metagenomic binning, comparative biology and taxonomic classification.</title>
        <authorList>
            <person name="Goeker M."/>
        </authorList>
    </citation>
    <scope>NUCLEOTIDE SEQUENCE [LARGE SCALE GENOMIC DNA]</scope>
    <source>
        <strain evidence="14 15">LX-B</strain>
    </source>
</reference>
<dbReference type="AlphaFoldDB" id="A0A4R1QPH9"/>
<dbReference type="InterPro" id="IPR017853">
    <property type="entry name" value="GH"/>
</dbReference>
<dbReference type="Pfam" id="PF03648">
    <property type="entry name" value="Glyco_hydro_67N"/>
    <property type="match status" value="1"/>
</dbReference>
<dbReference type="EC" id="3.2.1.131" evidence="10"/>
<name>A0A4R1QPH9_HYDET</name>
<keyword evidence="5 8" id="KW-0326">Glycosidase</keyword>
<keyword evidence="6 10" id="KW-0624">Polysaccharide degradation</keyword>
<dbReference type="PIRSF" id="PIRSF029900">
    <property type="entry name" value="Alpha-glucuronds"/>
    <property type="match status" value="1"/>
</dbReference>
<dbReference type="GO" id="GO:0005576">
    <property type="term" value="C:extracellular region"/>
    <property type="evidence" value="ECO:0007669"/>
    <property type="project" value="InterPro"/>
</dbReference>
<feature type="domain" description="Glycosyl hydrolase family 67 catalytic" evidence="13">
    <location>
        <begin position="137"/>
        <end position="463"/>
    </location>
</feature>
<keyword evidence="15" id="KW-1185">Reference proteome</keyword>
<dbReference type="InterPro" id="IPR011395">
    <property type="entry name" value="Glyco_hydro_67_aGlcAse"/>
</dbReference>
<evidence type="ECO:0000256" key="8">
    <source>
        <dbReference type="PIRNR" id="PIRNR029900"/>
    </source>
</evidence>
<evidence type="ECO:0000259" key="12">
    <source>
        <dbReference type="Pfam" id="PF07477"/>
    </source>
</evidence>
<dbReference type="EMBL" id="SLUN01000066">
    <property type="protein sequence ID" value="TCL54225.1"/>
    <property type="molecule type" value="Genomic_DNA"/>
</dbReference>
<comment type="subunit">
    <text evidence="10">Homodimer.</text>
</comment>
<dbReference type="Pfam" id="PF07488">
    <property type="entry name" value="Glyco_hydro_67M"/>
    <property type="match status" value="1"/>
</dbReference>
<feature type="active site" description="Proton donor" evidence="9">
    <location>
        <position position="296"/>
    </location>
</feature>
<protein>
    <recommendedName>
        <fullName evidence="10">Xylan alpha-1,2-glucuronidase</fullName>
        <ecNumber evidence="10">3.2.1.131</ecNumber>
    </recommendedName>
</protein>
<dbReference type="Gene3D" id="3.20.20.80">
    <property type="entry name" value="Glycosidases"/>
    <property type="match status" value="1"/>
</dbReference>
<proteinExistence type="inferred from homology"/>
<accession>A0A4R1QPH9</accession>
<comment type="caution">
    <text evidence="14">The sequence shown here is derived from an EMBL/GenBank/DDBJ whole genome shotgun (WGS) entry which is preliminary data.</text>
</comment>
<evidence type="ECO:0000256" key="3">
    <source>
        <dbReference type="ARBA" id="ARBA00022801"/>
    </source>
</evidence>
<dbReference type="GO" id="GO:2000886">
    <property type="term" value="P:glucuronoxylan catabolic process"/>
    <property type="evidence" value="ECO:0007669"/>
    <property type="project" value="UniProtKB-ARBA"/>
</dbReference>
<dbReference type="OrthoDB" id="339499at2"/>
<organism evidence="14 15">
    <name type="scientific">Hydrogenispora ethanolica</name>
    <dbReference type="NCBI Taxonomy" id="1082276"/>
    <lineage>
        <taxon>Bacteria</taxon>
        <taxon>Bacillati</taxon>
        <taxon>Bacillota</taxon>
        <taxon>Hydrogenispora</taxon>
    </lineage>
</organism>
<dbReference type="PANTHER" id="PTHR39207:SF1">
    <property type="entry name" value="ALPHA-GLUCURONIDASE A"/>
    <property type="match status" value="1"/>
</dbReference>
<comment type="similarity">
    <text evidence="1 8 10">Belongs to the glycosyl hydrolase 67 family.</text>
</comment>
<evidence type="ECO:0000256" key="5">
    <source>
        <dbReference type="ARBA" id="ARBA00023295"/>
    </source>
</evidence>
<dbReference type="InterPro" id="IPR011100">
    <property type="entry name" value="Glyco_hydro_67_cat"/>
</dbReference>
<keyword evidence="3 8" id="KW-0378">Hydrolase</keyword>
<feature type="domain" description="Glycosyl hydrolase family 67 C-terminal" evidence="12">
    <location>
        <begin position="464"/>
        <end position="686"/>
    </location>
</feature>
<dbReference type="Proteomes" id="UP000295008">
    <property type="component" value="Unassembled WGS sequence"/>
</dbReference>
<dbReference type="GO" id="GO:0046559">
    <property type="term" value="F:alpha-glucuronidase activity"/>
    <property type="evidence" value="ECO:0007669"/>
    <property type="project" value="InterPro"/>
</dbReference>
<dbReference type="GO" id="GO:0033939">
    <property type="term" value="F:xylan alpha-1,2-glucuronosidase activity"/>
    <property type="evidence" value="ECO:0007669"/>
    <property type="project" value="UniProtKB-EC"/>
</dbReference>
<dbReference type="SUPFAM" id="SSF51445">
    <property type="entry name" value="(Trans)glycosidases"/>
    <property type="match status" value="1"/>
</dbReference>
<evidence type="ECO:0000256" key="4">
    <source>
        <dbReference type="ARBA" id="ARBA00023277"/>
    </source>
</evidence>
<feature type="active site" description="Proton acceptor" evidence="9">
    <location>
        <position position="403"/>
    </location>
</feature>
<keyword evidence="4 10" id="KW-0119">Carbohydrate metabolism</keyword>
<evidence type="ECO:0000256" key="1">
    <source>
        <dbReference type="ARBA" id="ARBA00008833"/>
    </source>
</evidence>
<evidence type="ECO:0000256" key="2">
    <source>
        <dbReference type="ARBA" id="ARBA00022651"/>
    </source>
</evidence>
<dbReference type="InterPro" id="IPR005154">
    <property type="entry name" value="Glyco_hydro_67_aGlcAse_N"/>
</dbReference>
<evidence type="ECO:0000259" key="13">
    <source>
        <dbReference type="Pfam" id="PF07488"/>
    </source>
</evidence>
<dbReference type="InterPro" id="IPR011099">
    <property type="entry name" value="Glyco_hydro_67_C"/>
</dbReference>
<evidence type="ECO:0000256" key="7">
    <source>
        <dbReference type="ARBA" id="ARBA00052795"/>
    </source>
</evidence>
<evidence type="ECO:0000256" key="10">
    <source>
        <dbReference type="RuleBase" id="RU361198"/>
    </source>
</evidence>